<dbReference type="PIRSF" id="PIRSF001399">
    <property type="entry name" value="DHquinase_II"/>
    <property type="match status" value="1"/>
</dbReference>
<evidence type="ECO:0000313" key="3">
    <source>
        <dbReference type="EMBL" id="VAX15869.1"/>
    </source>
</evidence>
<dbReference type="AlphaFoldDB" id="A0A3B1BCF1"/>
<accession>A0A3B1BCF1</accession>
<organism evidence="3">
    <name type="scientific">hydrothermal vent metagenome</name>
    <dbReference type="NCBI Taxonomy" id="652676"/>
    <lineage>
        <taxon>unclassified sequences</taxon>
        <taxon>metagenomes</taxon>
        <taxon>ecological metagenomes</taxon>
    </lineage>
</organism>
<sequence length="143" mass="15331">MAKKALVINGPNLNMLGKREPSIYGSLGYEALSEEIKKRGNALGLAVTIRQSNHEGELVDIIQNASNEADVIIINPGAYTHTSIAIRDALLAAGLPVIEAHMSNIYNREQFRRISYVSDIAVGAICGFGAQSYYLALEAAAAL</sequence>
<dbReference type="Gene3D" id="3.40.50.9100">
    <property type="entry name" value="Dehydroquinase, class II"/>
    <property type="match status" value="1"/>
</dbReference>
<dbReference type="Pfam" id="PF01220">
    <property type="entry name" value="DHquinase_II"/>
    <property type="match status" value="1"/>
</dbReference>
<gene>
    <name evidence="3" type="ORF">MNBD_NITROSPINAE02-1264</name>
</gene>
<name>A0A3B1BCF1_9ZZZZ</name>
<dbReference type="NCBIfam" id="NF003805">
    <property type="entry name" value="PRK05395.1-2"/>
    <property type="match status" value="1"/>
</dbReference>
<dbReference type="CDD" id="cd00466">
    <property type="entry name" value="DHQase_II"/>
    <property type="match status" value="1"/>
</dbReference>
<keyword evidence="2 3" id="KW-0456">Lyase</keyword>
<dbReference type="InterPro" id="IPR018509">
    <property type="entry name" value="DHquinase_II_CS"/>
</dbReference>
<dbReference type="InterPro" id="IPR036441">
    <property type="entry name" value="DHquinase_II_sf"/>
</dbReference>
<dbReference type="HAMAP" id="MF_00169">
    <property type="entry name" value="AroQ"/>
    <property type="match status" value="1"/>
</dbReference>
<dbReference type="SUPFAM" id="SSF52304">
    <property type="entry name" value="Type II 3-dehydroquinate dehydratase"/>
    <property type="match status" value="1"/>
</dbReference>
<dbReference type="GO" id="GO:0003855">
    <property type="term" value="F:3-dehydroquinate dehydratase activity"/>
    <property type="evidence" value="ECO:0007669"/>
    <property type="project" value="UniProtKB-EC"/>
</dbReference>
<dbReference type="PANTHER" id="PTHR21272:SF3">
    <property type="entry name" value="CATABOLIC 3-DEHYDROQUINASE"/>
    <property type="match status" value="1"/>
</dbReference>
<reference evidence="3" key="1">
    <citation type="submission" date="2018-06" db="EMBL/GenBank/DDBJ databases">
        <authorList>
            <person name="Zhirakovskaya E."/>
        </authorList>
    </citation>
    <scope>NUCLEOTIDE SEQUENCE</scope>
</reference>
<dbReference type="GO" id="GO:0019631">
    <property type="term" value="P:quinate catabolic process"/>
    <property type="evidence" value="ECO:0007669"/>
    <property type="project" value="TreeGrafter"/>
</dbReference>
<dbReference type="NCBIfam" id="NF003806">
    <property type="entry name" value="PRK05395.1-3"/>
    <property type="match status" value="1"/>
</dbReference>
<evidence type="ECO:0000256" key="1">
    <source>
        <dbReference type="ARBA" id="ARBA00012060"/>
    </source>
</evidence>
<dbReference type="InterPro" id="IPR001874">
    <property type="entry name" value="DHquinase_II"/>
</dbReference>
<dbReference type="PROSITE" id="PS01029">
    <property type="entry name" value="DEHYDROQUINASE_II"/>
    <property type="match status" value="1"/>
</dbReference>
<protein>
    <recommendedName>
        <fullName evidence="1">3-dehydroquinate dehydratase</fullName>
        <ecNumber evidence="1">4.2.1.10</ecNumber>
    </recommendedName>
</protein>
<evidence type="ECO:0000256" key="2">
    <source>
        <dbReference type="ARBA" id="ARBA00023239"/>
    </source>
</evidence>
<dbReference type="NCBIfam" id="NF003807">
    <property type="entry name" value="PRK05395.1-4"/>
    <property type="match status" value="1"/>
</dbReference>
<proteinExistence type="inferred from homology"/>
<dbReference type="EMBL" id="UOGE01000002">
    <property type="protein sequence ID" value="VAX15869.1"/>
    <property type="molecule type" value="Genomic_DNA"/>
</dbReference>
<dbReference type="NCBIfam" id="TIGR01088">
    <property type="entry name" value="aroQ"/>
    <property type="match status" value="1"/>
</dbReference>
<dbReference type="PANTHER" id="PTHR21272">
    <property type="entry name" value="CATABOLIC 3-DEHYDROQUINASE"/>
    <property type="match status" value="1"/>
</dbReference>
<dbReference type="EC" id="4.2.1.10" evidence="1"/>